<feature type="transmembrane region" description="Helical" evidence="6">
    <location>
        <begin position="140"/>
        <end position="161"/>
    </location>
</feature>
<evidence type="ECO:0000256" key="2">
    <source>
        <dbReference type="ARBA" id="ARBA00022692"/>
    </source>
</evidence>
<evidence type="ECO:0000259" key="8">
    <source>
        <dbReference type="Pfam" id="PF11846"/>
    </source>
</evidence>
<feature type="transmembrane region" description="Helical" evidence="6">
    <location>
        <begin position="355"/>
        <end position="379"/>
    </location>
</feature>
<dbReference type="Pfam" id="PF04932">
    <property type="entry name" value="Wzy_C"/>
    <property type="match status" value="1"/>
</dbReference>
<dbReference type="OrthoDB" id="5596698at2"/>
<evidence type="ECO:0000256" key="3">
    <source>
        <dbReference type="ARBA" id="ARBA00022989"/>
    </source>
</evidence>
<reference evidence="10" key="1">
    <citation type="submission" date="2017-12" db="EMBL/GenBank/DDBJ databases">
        <title>FDA dAtabase for Regulatory Grade micrObial Sequences (FDA-ARGOS): Supporting development and validation of Infectious Disease Dx tests.</title>
        <authorList>
            <person name="Hoffmann M."/>
            <person name="Allard M."/>
            <person name="Evans P."/>
            <person name="Brown E."/>
            <person name="Tallon L.J."/>
            <person name="Sadzewicz L."/>
            <person name="Sengamalay N."/>
            <person name="Ott S."/>
            <person name="Godinez A."/>
            <person name="Nagaraj S."/>
            <person name="Vavikolanu K."/>
            <person name="Aluvathingal J."/>
            <person name="Nadendla S."/>
            <person name="Hobson J."/>
            <person name="Sichtig H."/>
        </authorList>
    </citation>
    <scope>NUCLEOTIDE SEQUENCE [LARGE SCALE GENOMIC DNA]</scope>
    <source>
        <strain evidence="10">FDAARGOS_113</strain>
    </source>
</reference>
<evidence type="ECO:0000313" key="10">
    <source>
        <dbReference type="EMBL" id="PNM57296.1"/>
    </source>
</evidence>
<dbReference type="InterPro" id="IPR007016">
    <property type="entry name" value="O-antigen_ligase-rel_domated"/>
</dbReference>
<keyword evidence="4 6" id="KW-0472">Membrane</keyword>
<dbReference type="GO" id="GO:0016874">
    <property type="term" value="F:ligase activity"/>
    <property type="evidence" value="ECO:0007669"/>
    <property type="project" value="UniProtKB-KW"/>
</dbReference>
<evidence type="ECO:0000259" key="9">
    <source>
        <dbReference type="Pfam" id="PF15864"/>
    </source>
</evidence>
<feature type="transmembrane region" description="Helical" evidence="6">
    <location>
        <begin position="111"/>
        <end position="128"/>
    </location>
</feature>
<dbReference type="Pfam" id="PF11846">
    <property type="entry name" value="Wzy_C_2"/>
    <property type="match status" value="1"/>
</dbReference>
<feature type="transmembrane region" description="Helical" evidence="6">
    <location>
        <begin position="448"/>
        <end position="471"/>
    </location>
</feature>
<feature type="transmembrane region" description="Helical" evidence="6">
    <location>
        <begin position="87"/>
        <end position="105"/>
    </location>
</feature>
<protein>
    <submittedName>
        <fullName evidence="10">Ligase</fullName>
    </submittedName>
</protein>
<comment type="caution">
    <text evidence="10">The sequence shown here is derived from an EMBL/GenBank/DDBJ whole genome shotgun (WGS) entry which is preliminary data.</text>
</comment>
<evidence type="ECO:0000313" key="11">
    <source>
        <dbReference type="Proteomes" id="UP000053748"/>
    </source>
</evidence>
<feature type="transmembrane region" description="Helical" evidence="6">
    <location>
        <begin position="386"/>
        <end position="403"/>
    </location>
</feature>
<dbReference type="PANTHER" id="PTHR37422">
    <property type="entry name" value="TEICHURONIC ACID BIOSYNTHESIS PROTEIN TUAE"/>
    <property type="match status" value="1"/>
</dbReference>
<name>A0A2J9V0I5_VIBMI</name>
<keyword evidence="10" id="KW-0436">Ligase</keyword>
<keyword evidence="11" id="KW-1185">Reference proteome</keyword>
<feature type="domain" description="O-antigen ligase-related" evidence="7">
    <location>
        <begin position="225"/>
        <end position="365"/>
    </location>
</feature>
<feature type="compositionally biased region" description="Low complexity" evidence="5">
    <location>
        <begin position="578"/>
        <end position="597"/>
    </location>
</feature>
<evidence type="ECO:0000256" key="5">
    <source>
        <dbReference type="SAM" id="MobiDB-lite"/>
    </source>
</evidence>
<feature type="domain" description="Protein glycosylation ligase" evidence="9">
    <location>
        <begin position="177"/>
        <end position="202"/>
    </location>
</feature>
<accession>A0A2J9V0I5</accession>
<feature type="transmembrane region" description="Helical" evidence="6">
    <location>
        <begin position="181"/>
        <end position="203"/>
    </location>
</feature>
<organism evidence="10 11">
    <name type="scientific">Vibrio mimicus</name>
    <dbReference type="NCBI Taxonomy" id="674"/>
    <lineage>
        <taxon>Bacteria</taxon>
        <taxon>Pseudomonadati</taxon>
        <taxon>Pseudomonadota</taxon>
        <taxon>Gammaproteobacteria</taxon>
        <taxon>Vibrionales</taxon>
        <taxon>Vibrionaceae</taxon>
        <taxon>Vibrio</taxon>
    </lineage>
</organism>
<dbReference type="PANTHER" id="PTHR37422:SF21">
    <property type="entry name" value="EXOQ-LIKE PROTEIN"/>
    <property type="match status" value="1"/>
</dbReference>
<sequence>MNCMATLLLSGTRLEPHTPSLPLNKPFLFSLAVLYLLAMHFFMPNPGGAGLALSFNNTTWIALSITLAIGLYQLANNQVLRYSKLTIGLWISCVLLTLPITYSNADWPNALSRLVGLWAGFTLFVVLQQFRFSNKHKQRLLWFILLATVIEAIIGLIQYVWLDPGNPFGYDTKTNRPYGIFQQPNVMASFLATGLVISGYLLARQPEKYDSPLSKIGVLYLTPLLTAPLLVVLASRTGWIASVLSIALVSPYLYRFASRQRFTLWLLAIVLGISAGFAAMYSQGTSGFVENKTDLESPRRFTFPQTIDMVIEKPFTGYGYGQFEAQYLLYTARQHQLNSSYPPGLASMDHPHNELLYWGVEGGLLPVLGILLAACFCALRIYGAKRGTRLAMLALFVPIALHAQLEYPFYHSAIHWITFIILIYWVDQRVARYRIAHFSALSKSLLRVTSLVLPIMTSLYMVTALHTNYVLTQFEKSQPRDPELLKQVTNPLVWQDRFDWDIYSTYLQVGLYEQKAELIQPYVDWSLQVIQHKPRPAFYSNLILAYQGLGDASRAQQIRSEAEFLFPNQDFSSVQYQPPSTATSTASGSAAQSEAAP</sequence>
<keyword evidence="3 6" id="KW-1133">Transmembrane helix</keyword>
<gene>
    <name evidence="10" type="ORF">AL544_015200</name>
</gene>
<evidence type="ECO:0000256" key="4">
    <source>
        <dbReference type="ARBA" id="ARBA00023136"/>
    </source>
</evidence>
<feature type="transmembrane region" description="Helical" evidence="6">
    <location>
        <begin position="26"/>
        <end position="43"/>
    </location>
</feature>
<comment type="subcellular location">
    <subcellularLocation>
        <location evidence="1">Membrane</location>
        <topology evidence="1">Multi-pass membrane protein</topology>
    </subcellularLocation>
</comment>
<dbReference type="EMBL" id="LOSJ02000002">
    <property type="protein sequence ID" value="PNM57296.1"/>
    <property type="molecule type" value="Genomic_DNA"/>
</dbReference>
<dbReference type="GO" id="GO:0016020">
    <property type="term" value="C:membrane"/>
    <property type="evidence" value="ECO:0007669"/>
    <property type="project" value="UniProtKB-SubCell"/>
</dbReference>
<dbReference type="InterPro" id="IPR031726">
    <property type="entry name" value="PglL_A"/>
</dbReference>
<feature type="transmembrane region" description="Helical" evidence="6">
    <location>
        <begin position="55"/>
        <end position="75"/>
    </location>
</feature>
<keyword evidence="2 6" id="KW-0812">Transmembrane</keyword>
<evidence type="ECO:0000256" key="1">
    <source>
        <dbReference type="ARBA" id="ARBA00004141"/>
    </source>
</evidence>
<dbReference type="Proteomes" id="UP000053748">
    <property type="component" value="Unassembled WGS sequence"/>
</dbReference>
<dbReference type="InterPro" id="IPR021797">
    <property type="entry name" value="Wzy_C_2"/>
</dbReference>
<feature type="region of interest" description="Disordered" evidence="5">
    <location>
        <begin position="574"/>
        <end position="597"/>
    </location>
</feature>
<feature type="transmembrane region" description="Helical" evidence="6">
    <location>
        <begin position="264"/>
        <end position="282"/>
    </location>
</feature>
<feature type="transmembrane region" description="Helical" evidence="6">
    <location>
        <begin position="215"/>
        <end position="233"/>
    </location>
</feature>
<proteinExistence type="predicted"/>
<dbReference type="Pfam" id="PF15864">
    <property type="entry name" value="PglL_A"/>
    <property type="match status" value="1"/>
</dbReference>
<feature type="transmembrane region" description="Helical" evidence="6">
    <location>
        <begin position="239"/>
        <end position="257"/>
    </location>
</feature>
<dbReference type="STRING" id="674.VM_13565"/>
<evidence type="ECO:0000259" key="7">
    <source>
        <dbReference type="Pfam" id="PF04932"/>
    </source>
</evidence>
<evidence type="ECO:0000256" key="6">
    <source>
        <dbReference type="SAM" id="Phobius"/>
    </source>
</evidence>
<dbReference type="AlphaFoldDB" id="A0A2J9V0I5"/>
<feature type="domain" description="Virulence factor membrane-bound polymerase C-terminal" evidence="8">
    <location>
        <begin position="391"/>
        <end position="577"/>
    </location>
</feature>
<feature type="transmembrane region" description="Helical" evidence="6">
    <location>
        <begin position="409"/>
        <end position="427"/>
    </location>
</feature>
<dbReference type="InterPro" id="IPR051533">
    <property type="entry name" value="WaaL-like"/>
</dbReference>